<dbReference type="EMBL" id="LR796221">
    <property type="protein sequence ID" value="CAB4128463.1"/>
    <property type="molecule type" value="Genomic_DNA"/>
</dbReference>
<dbReference type="InterPro" id="IPR027417">
    <property type="entry name" value="P-loop_NTPase"/>
</dbReference>
<dbReference type="Gene3D" id="3.40.50.300">
    <property type="entry name" value="P-loop containing nucleotide triphosphate hydrolases"/>
    <property type="match status" value="1"/>
</dbReference>
<evidence type="ECO:0000313" key="1">
    <source>
        <dbReference type="EMBL" id="CAB4128463.1"/>
    </source>
</evidence>
<name>A0A6J5L540_9CAUD</name>
<accession>A0A6J5L540</accession>
<reference evidence="1" key="1">
    <citation type="submission" date="2020-04" db="EMBL/GenBank/DDBJ databases">
        <authorList>
            <person name="Chiriac C."/>
            <person name="Salcher M."/>
            <person name="Ghai R."/>
            <person name="Kavagutti S V."/>
        </authorList>
    </citation>
    <scope>NUCLEOTIDE SEQUENCE</scope>
</reference>
<protein>
    <recommendedName>
        <fullName evidence="2">Terminase-like family</fullName>
    </recommendedName>
</protein>
<proteinExistence type="predicted"/>
<gene>
    <name evidence="1" type="ORF">UFOVP99_36</name>
</gene>
<dbReference type="Gene3D" id="3.30.420.280">
    <property type="match status" value="1"/>
</dbReference>
<organism evidence="1">
    <name type="scientific">uncultured Caudovirales phage</name>
    <dbReference type="NCBI Taxonomy" id="2100421"/>
    <lineage>
        <taxon>Viruses</taxon>
        <taxon>Duplodnaviria</taxon>
        <taxon>Heunggongvirae</taxon>
        <taxon>Uroviricota</taxon>
        <taxon>Caudoviricetes</taxon>
        <taxon>Peduoviridae</taxon>
        <taxon>Maltschvirus</taxon>
        <taxon>Maltschvirus maltsch</taxon>
    </lineage>
</organism>
<evidence type="ECO:0008006" key="2">
    <source>
        <dbReference type="Google" id="ProtNLM"/>
    </source>
</evidence>
<sequence>MSTWEPPGPVAAAFYETMAPIACLMGPVGSGKTTVGLQRGVLLSYLWPEVEPGLRRVKFAVIRRLMKDLEQTTMPSWHQWYPKTSGHWLGDPPTHTLTFPHPMGGLVELIVEFKALGDQRIEEALRGYEPTFGYVDEVDLSAPNTLTFLSQRAGRYPRGMMDRVPKLAWGTCNAPEEDSWVVADFIDQVKPQHQLFRQPSGLSPQAENLAVVGRGYYLDLAEKLPGYERKRFVENIPGLSKSGDAVYEEFNPDLHVAARRLEVLPGRRVIVGMDAGGTPAAGLMQRAANGQWRLFGELTTHDKSHGSITGPNRFGETLRDVLAERCPGAEVLGMADPSAAYGADFANGESSWIETVARVAGFPVVPAPGNNDPSIRQEAMRLPMSRMIDGRAPGLLICPEHCKQTIRALGRDYKHQITAGRRTGILKNWASHLVDAIQYGMLDGSALHEVMARQMLPGSGKPIFASTDFNPFG</sequence>